<evidence type="ECO:0000256" key="2">
    <source>
        <dbReference type="ARBA" id="ARBA00022679"/>
    </source>
</evidence>
<dbReference type="InterPro" id="IPR045038">
    <property type="entry name" value="AIG2-like"/>
</dbReference>
<evidence type="ECO:0000313" key="6">
    <source>
        <dbReference type="EMBL" id="OJJ77381.1"/>
    </source>
</evidence>
<dbReference type="GO" id="GO:0016740">
    <property type="term" value="F:transferase activity"/>
    <property type="evidence" value="ECO:0007669"/>
    <property type="project" value="UniProtKB-KW"/>
</dbReference>
<dbReference type="OrthoDB" id="3262926at2759"/>
<dbReference type="EMBL" id="KV878679">
    <property type="protein sequence ID" value="OJJ77381.1"/>
    <property type="molecule type" value="Genomic_DNA"/>
</dbReference>
<dbReference type="Gene3D" id="3.10.490.10">
    <property type="entry name" value="Gamma-glutamyl cyclotransferase-like"/>
    <property type="match status" value="1"/>
</dbReference>
<evidence type="ECO:0000259" key="5">
    <source>
        <dbReference type="Pfam" id="PF06094"/>
    </source>
</evidence>
<accession>A0A1L9V0F6</accession>
<dbReference type="Proteomes" id="UP000184499">
    <property type="component" value="Unassembled WGS sequence"/>
</dbReference>
<comment type="similarity">
    <text evidence="1">Belongs to the gamma-glutamylcyclotransferase family.</text>
</comment>
<dbReference type="InterPro" id="IPR036568">
    <property type="entry name" value="GGCT-like_sf"/>
</dbReference>
<feature type="compositionally biased region" description="Pro residues" evidence="4">
    <location>
        <begin position="1"/>
        <end position="20"/>
    </location>
</feature>
<dbReference type="RefSeq" id="XP_067484628.1">
    <property type="nucleotide sequence ID" value="XM_067626511.1"/>
</dbReference>
<keyword evidence="2" id="KW-0808">Transferase</keyword>
<reference evidence="7" key="1">
    <citation type="journal article" date="2017" name="Genome Biol.">
        <title>Comparative genomics reveals high biological diversity and specific adaptations in the industrially and medically important fungal genus Aspergillus.</title>
        <authorList>
            <person name="de Vries R.P."/>
            <person name="Riley R."/>
            <person name="Wiebenga A."/>
            <person name="Aguilar-Osorio G."/>
            <person name="Amillis S."/>
            <person name="Uchima C.A."/>
            <person name="Anderluh G."/>
            <person name="Asadollahi M."/>
            <person name="Askin M."/>
            <person name="Barry K."/>
            <person name="Battaglia E."/>
            <person name="Bayram O."/>
            <person name="Benocci T."/>
            <person name="Braus-Stromeyer S.A."/>
            <person name="Caldana C."/>
            <person name="Canovas D."/>
            <person name="Cerqueira G.C."/>
            <person name="Chen F."/>
            <person name="Chen W."/>
            <person name="Choi C."/>
            <person name="Clum A."/>
            <person name="Dos Santos R.A."/>
            <person name="Damasio A.R."/>
            <person name="Diallinas G."/>
            <person name="Emri T."/>
            <person name="Fekete E."/>
            <person name="Flipphi M."/>
            <person name="Freyberg S."/>
            <person name="Gallo A."/>
            <person name="Gournas C."/>
            <person name="Habgood R."/>
            <person name="Hainaut M."/>
            <person name="Harispe M.L."/>
            <person name="Henrissat B."/>
            <person name="Hilden K.S."/>
            <person name="Hope R."/>
            <person name="Hossain A."/>
            <person name="Karabika E."/>
            <person name="Karaffa L."/>
            <person name="Karanyi Z."/>
            <person name="Krasevec N."/>
            <person name="Kuo A."/>
            <person name="Kusch H."/>
            <person name="LaButti K."/>
            <person name="Lagendijk E.L."/>
            <person name="Lapidus A."/>
            <person name="Levasseur A."/>
            <person name="Lindquist E."/>
            <person name="Lipzen A."/>
            <person name="Logrieco A.F."/>
            <person name="MacCabe A."/>
            <person name="Maekelae M.R."/>
            <person name="Malavazi I."/>
            <person name="Melin P."/>
            <person name="Meyer V."/>
            <person name="Mielnichuk N."/>
            <person name="Miskei M."/>
            <person name="Molnar A.P."/>
            <person name="Mule G."/>
            <person name="Ngan C.Y."/>
            <person name="Orejas M."/>
            <person name="Orosz E."/>
            <person name="Ouedraogo J.P."/>
            <person name="Overkamp K.M."/>
            <person name="Park H.-S."/>
            <person name="Perrone G."/>
            <person name="Piumi F."/>
            <person name="Punt P.J."/>
            <person name="Ram A.F."/>
            <person name="Ramon A."/>
            <person name="Rauscher S."/>
            <person name="Record E."/>
            <person name="Riano-Pachon D.M."/>
            <person name="Robert V."/>
            <person name="Roehrig J."/>
            <person name="Ruller R."/>
            <person name="Salamov A."/>
            <person name="Salih N.S."/>
            <person name="Samson R.A."/>
            <person name="Sandor E."/>
            <person name="Sanguinetti M."/>
            <person name="Schuetze T."/>
            <person name="Sepcic K."/>
            <person name="Shelest E."/>
            <person name="Sherlock G."/>
            <person name="Sophianopoulou V."/>
            <person name="Squina F.M."/>
            <person name="Sun H."/>
            <person name="Susca A."/>
            <person name="Todd R.B."/>
            <person name="Tsang A."/>
            <person name="Unkles S.E."/>
            <person name="van de Wiele N."/>
            <person name="van Rossen-Uffink D."/>
            <person name="Oliveira J.V."/>
            <person name="Vesth T.C."/>
            <person name="Visser J."/>
            <person name="Yu J.-H."/>
            <person name="Zhou M."/>
            <person name="Andersen M.R."/>
            <person name="Archer D.B."/>
            <person name="Baker S.E."/>
            <person name="Benoit I."/>
            <person name="Brakhage A.A."/>
            <person name="Braus G.H."/>
            <person name="Fischer R."/>
            <person name="Frisvad J.C."/>
            <person name="Goldman G.H."/>
            <person name="Houbraken J."/>
            <person name="Oakley B."/>
            <person name="Pocsi I."/>
            <person name="Scazzocchio C."/>
            <person name="Seiboth B."/>
            <person name="vanKuyk P.A."/>
            <person name="Wortman J."/>
            <person name="Dyer P.S."/>
            <person name="Grigoriev I.V."/>
        </authorList>
    </citation>
    <scope>NUCLEOTIDE SEQUENCE [LARGE SCALE GENOMIC DNA]</scope>
    <source>
        <strain evidence="7">CBS 101740 / IMI 381727 / IBT 21946</strain>
    </source>
</reference>
<dbReference type="VEuPathDB" id="FungiDB:ASPBRDRAFT_50283"/>
<evidence type="ECO:0000256" key="1">
    <source>
        <dbReference type="ARBA" id="ARBA00008861"/>
    </source>
</evidence>
<dbReference type="InterPro" id="IPR009288">
    <property type="entry name" value="AIG2-like_dom"/>
</dbReference>
<dbReference type="AlphaFoldDB" id="A0A1L9V0F6"/>
<proteinExistence type="inferred from homology"/>
<sequence length="194" mass="21187">MSPPNPQTNPIPPPPPPPCDPLTKVSPIIRNLRLAPPCPLTTSSYPPPPSTTTARTGPYFLYGTLMDPTMLKEILSLNPQQGVHLRPGYITGYTCKLWGQYPAVVADGTYGTSASSIVKGLVYRVESVEDGVKLASYETGWYQARPCEVVYTDGKVPEREMGHVFVFVGDEGELSEGVFDLGVWLGRMGRMKSK</sequence>
<name>A0A1L9V0F6_ASPBC</name>
<feature type="domain" description="Gamma-glutamylcyclotransferase AIG2-like" evidence="5">
    <location>
        <begin position="59"/>
        <end position="167"/>
    </location>
</feature>
<organism evidence="6 7">
    <name type="scientific">Aspergillus brasiliensis (strain CBS 101740 / IMI 381727 / IBT 21946)</name>
    <dbReference type="NCBI Taxonomy" id="767769"/>
    <lineage>
        <taxon>Eukaryota</taxon>
        <taxon>Fungi</taxon>
        <taxon>Dikarya</taxon>
        <taxon>Ascomycota</taxon>
        <taxon>Pezizomycotina</taxon>
        <taxon>Eurotiomycetes</taxon>
        <taxon>Eurotiomycetidae</taxon>
        <taxon>Eurotiales</taxon>
        <taxon>Aspergillaceae</taxon>
        <taxon>Aspergillus</taxon>
        <taxon>Aspergillus subgen. Circumdati</taxon>
    </lineage>
</organism>
<protein>
    <recommendedName>
        <fullName evidence="3">Putative gamma-glutamylcyclotransferase</fullName>
    </recommendedName>
</protein>
<dbReference type="GeneID" id="93578999"/>
<evidence type="ECO:0000256" key="3">
    <source>
        <dbReference type="ARBA" id="ARBA00030602"/>
    </source>
</evidence>
<evidence type="ECO:0000313" key="7">
    <source>
        <dbReference type="Proteomes" id="UP000184499"/>
    </source>
</evidence>
<evidence type="ECO:0000256" key="4">
    <source>
        <dbReference type="SAM" id="MobiDB-lite"/>
    </source>
</evidence>
<keyword evidence="7" id="KW-1185">Reference proteome</keyword>
<dbReference type="InterPro" id="IPR013024">
    <property type="entry name" value="GGCT-like"/>
</dbReference>
<dbReference type="PANTHER" id="PTHR31544">
    <property type="entry name" value="AIG2-LIKE PROTEIN D"/>
    <property type="match status" value="1"/>
</dbReference>
<feature type="region of interest" description="Disordered" evidence="4">
    <location>
        <begin position="1"/>
        <end position="23"/>
    </location>
</feature>
<dbReference type="SUPFAM" id="SSF110857">
    <property type="entry name" value="Gamma-glutamyl cyclotransferase-like"/>
    <property type="match status" value="1"/>
</dbReference>
<gene>
    <name evidence="6" type="ORF">ASPBRDRAFT_50283</name>
</gene>
<dbReference type="PANTHER" id="PTHR31544:SF4">
    <property type="entry name" value="GAMMA-GLUTAMYLCYCLOTRANSFERASE-RELATED"/>
    <property type="match status" value="1"/>
</dbReference>
<dbReference type="OMA" id="SGAFEPI"/>
<dbReference type="Pfam" id="PF06094">
    <property type="entry name" value="GGACT"/>
    <property type="match status" value="1"/>
</dbReference>
<dbReference type="CDD" id="cd06661">
    <property type="entry name" value="GGCT_like"/>
    <property type="match status" value="1"/>
</dbReference>